<sequence>MLIKRLTAFFLDILEVVVFAIAIFLFIYLLVLQPHKIKGLSMDPNFADGEFLLTDKVTYRFREPERGDVIVFEAPGTNGDEFIKRILGLPGDKVSLREGDVYLNSKFLDENYISDSVQTLGSAFLEDGQEVTVPSNQYFVMGDNRVASSDSRTWGFITKDAITGRAWIVYWPPPRVGLIEKVTYGATN</sequence>
<comment type="similarity">
    <text evidence="2 6">Belongs to the peptidase S26 family.</text>
</comment>
<comment type="caution">
    <text evidence="8">The sequence shown here is derived from an EMBL/GenBank/DDBJ whole genome shotgun (WGS) entry which is preliminary data.</text>
</comment>
<dbReference type="InterPro" id="IPR019533">
    <property type="entry name" value="Peptidase_S26"/>
</dbReference>
<name>A0A1F8BNT7_9BACT</name>
<dbReference type="EC" id="3.4.21.89" evidence="3 6"/>
<dbReference type="Proteomes" id="UP000176725">
    <property type="component" value="Unassembled WGS sequence"/>
</dbReference>
<dbReference type="EMBL" id="MGHH01000007">
    <property type="protein sequence ID" value="OGM65015.1"/>
    <property type="molecule type" value="Genomic_DNA"/>
</dbReference>
<feature type="domain" description="Peptidase S26" evidence="7">
    <location>
        <begin position="12"/>
        <end position="171"/>
    </location>
</feature>
<keyword evidence="6" id="KW-1133">Transmembrane helix</keyword>
<evidence type="ECO:0000256" key="1">
    <source>
        <dbReference type="ARBA" id="ARBA00000677"/>
    </source>
</evidence>
<dbReference type="Gene3D" id="2.10.109.10">
    <property type="entry name" value="Umud Fragment, subunit A"/>
    <property type="match status" value="1"/>
</dbReference>
<dbReference type="CDD" id="cd06530">
    <property type="entry name" value="S26_SPase_I"/>
    <property type="match status" value="1"/>
</dbReference>
<dbReference type="NCBIfam" id="TIGR02227">
    <property type="entry name" value="sigpep_I_bact"/>
    <property type="match status" value="1"/>
</dbReference>
<evidence type="ECO:0000256" key="5">
    <source>
        <dbReference type="PIRSR" id="PIRSR600223-1"/>
    </source>
</evidence>
<feature type="transmembrane region" description="Helical" evidence="6">
    <location>
        <begin position="6"/>
        <end position="32"/>
    </location>
</feature>
<keyword evidence="6" id="KW-0472">Membrane</keyword>
<comment type="catalytic activity">
    <reaction evidence="1 6">
        <text>Cleavage of hydrophobic, N-terminal signal or leader sequences from secreted and periplasmic proteins.</text>
        <dbReference type="EC" id="3.4.21.89"/>
    </reaction>
</comment>
<dbReference type="PRINTS" id="PR00727">
    <property type="entry name" value="LEADERPTASE"/>
</dbReference>
<evidence type="ECO:0000256" key="3">
    <source>
        <dbReference type="ARBA" id="ARBA00013208"/>
    </source>
</evidence>
<accession>A0A1F8BNT7</accession>
<dbReference type="InterPro" id="IPR019757">
    <property type="entry name" value="Pept_S26A_signal_pept_1_Lys-AS"/>
</dbReference>
<proteinExistence type="inferred from homology"/>
<dbReference type="PANTHER" id="PTHR43390:SF1">
    <property type="entry name" value="CHLOROPLAST PROCESSING PEPTIDASE"/>
    <property type="match status" value="1"/>
</dbReference>
<dbReference type="Pfam" id="PF10502">
    <property type="entry name" value="Peptidase_S26"/>
    <property type="match status" value="1"/>
</dbReference>
<reference evidence="8 9" key="1">
    <citation type="journal article" date="2016" name="Nat. Commun.">
        <title>Thousands of microbial genomes shed light on interconnected biogeochemical processes in an aquifer system.</title>
        <authorList>
            <person name="Anantharaman K."/>
            <person name="Brown C.T."/>
            <person name="Hug L.A."/>
            <person name="Sharon I."/>
            <person name="Castelle C.J."/>
            <person name="Probst A.J."/>
            <person name="Thomas B.C."/>
            <person name="Singh A."/>
            <person name="Wilkins M.J."/>
            <person name="Karaoz U."/>
            <person name="Brodie E.L."/>
            <person name="Williams K.H."/>
            <person name="Hubbard S.S."/>
            <person name="Banfield J.F."/>
        </authorList>
    </citation>
    <scope>NUCLEOTIDE SEQUENCE [LARGE SCALE GENOMIC DNA]</scope>
</reference>
<evidence type="ECO:0000256" key="4">
    <source>
        <dbReference type="ARBA" id="ARBA00022801"/>
    </source>
</evidence>
<keyword evidence="6" id="KW-0812">Transmembrane</keyword>
<feature type="active site" evidence="5">
    <location>
        <position position="84"/>
    </location>
</feature>
<dbReference type="PROSITE" id="PS00761">
    <property type="entry name" value="SPASE_I_3"/>
    <property type="match status" value="1"/>
</dbReference>
<evidence type="ECO:0000313" key="8">
    <source>
        <dbReference type="EMBL" id="OGM65015.1"/>
    </source>
</evidence>
<evidence type="ECO:0000259" key="7">
    <source>
        <dbReference type="Pfam" id="PF10502"/>
    </source>
</evidence>
<keyword evidence="4 6" id="KW-0378">Hydrolase</keyword>
<protein>
    <recommendedName>
        <fullName evidence="3 6">Signal peptidase I</fullName>
        <ecNumber evidence="3 6">3.4.21.89</ecNumber>
    </recommendedName>
</protein>
<dbReference type="GO" id="GO:0006465">
    <property type="term" value="P:signal peptide processing"/>
    <property type="evidence" value="ECO:0007669"/>
    <property type="project" value="InterPro"/>
</dbReference>
<organism evidence="8 9">
    <name type="scientific">Candidatus Woesebacteria bacterium RIFCSPLOWO2_01_FULL_39_25</name>
    <dbReference type="NCBI Taxonomy" id="1802521"/>
    <lineage>
        <taxon>Bacteria</taxon>
        <taxon>Candidatus Woeseibacteriota</taxon>
    </lineage>
</organism>
<dbReference type="GO" id="GO:0016020">
    <property type="term" value="C:membrane"/>
    <property type="evidence" value="ECO:0007669"/>
    <property type="project" value="UniProtKB-SubCell"/>
</dbReference>
<dbReference type="AlphaFoldDB" id="A0A1F8BNT7"/>
<evidence type="ECO:0000313" key="9">
    <source>
        <dbReference type="Proteomes" id="UP000176725"/>
    </source>
</evidence>
<keyword evidence="6" id="KW-0645">Protease</keyword>
<gene>
    <name evidence="8" type="ORF">A2893_05155</name>
</gene>
<dbReference type="GO" id="GO:0009003">
    <property type="term" value="F:signal peptidase activity"/>
    <property type="evidence" value="ECO:0007669"/>
    <property type="project" value="UniProtKB-EC"/>
</dbReference>
<dbReference type="PROSITE" id="PS00760">
    <property type="entry name" value="SPASE_I_2"/>
    <property type="match status" value="1"/>
</dbReference>
<dbReference type="STRING" id="1802521.A2893_05155"/>
<dbReference type="SUPFAM" id="SSF51306">
    <property type="entry name" value="LexA/Signal peptidase"/>
    <property type="match status" value="1"/>
</dbReference>
<evidence type="ECO:0000256" key="2">
    <source>
        <dbReference type="ARBA" id="ARBA00009370"/>
    </source>
</evidence>
<evidence type="ECO:0000256" key="6">
    <source>
        <dbReference type="RuleBase" id="RU362042"/>
    </source>
</evidence>
<dbReference type="InterPro" id="IPR036286">
    <property type="entry name" value="LexA/Signal_pep-like_sf"/>
</dbReference>
<dbReference type="InterPro" id="IPR019758">
    <property type="entry name" value="Pept_S26A_signal_pept_1_CS"/>
</dbReference>
<feature type="active site" evidence="5">
    <location>
        <position position="41"/>
    </location>
</feature>
<dbReference type="PANTHER" id="PTHR43390">
    <property type="entry name" value="SIGNAL PEPTIDASE I"/>
    <property type="match status" value="1"/>
</dbReference>
<dbReference type="GO" id="GO:0004252">
    <property type="term" value="F:serine-type endopeptidase activity"/>
    <property type="evidence" value="ECO:0007669"/>
    <property type="project" value="InterPro"/>
</dbReference>
<comment type="subcellular location">
    <subcellularLocation>
        <location evidence="6">Membrane</location>
        <topology evidence="6">Single-pass type II membrane protein</topology>
    </subcellularLocation>
</comment>
<dbReference type="InterPro" id="IPR000223">
    <property type="entry name" value="Pept_S26A_signal_pept_1"/>
</dbReference>